<sequence length="246" mass="27628">ASEVAYGACIYARCEDQQGQIRVSLLASKSRVAPLKRVTLPRLELCAAVLGAHLHHRVRRAMGIDTTESFFWSDSTVTLNWIASPPNTWKAFVANRVAEIQNYSHPRQWKHIPGSSNPADLVSRGMSAAEILKGSIWSCGPEWLALSPSKWAMSNPSLTAETDMEMNMEIRQVSAVVASIQTTHHWFNLSSSYTKLHWTTEYLQEMQKDNKVVNRSEIVPGRLVILADDSLPITRWPLARIIDVHP</sequence>
<evidence type="ECO:0000313" key="2">
    <source>
        <dbReference type="Proteomes" id="UP000075840"/>
    </source>
</evidence>
<dbReference type="Pfam" id="PF18701">
    <property type="entry name" value="DUF5641"/>
    <property type="match status" value="1"/>
</dbReference>
<dbReference type="PANTHER" id="PTHR47331:SF1">
    <property type="entry name" value="GAG-LIKE PROTEIN"/>
    <property type="match status" value="1"/>
</dbReference>
<proteinExistence type="predicted"/>
<dbReference type="VEuPathDB" id="VectorBase:AARA21_008017"/>
<dbReference type="EnsemblMetazoa" id="AARA007215-RA">
    <property type="protein sequence ID" value="AARA007215-PA"/>
    <property type="gene ID" value="AARA007215"/>
</dbReference>
<reference evidence="1" key="1">
    <citation type="submission" date="2022-08" db="UniProtKB">
        <authorList>
            <consortium name="EnsemblMetazoa"/>
        </authorList>
    </citation>
    <scope>IDENTIFICATION</scope>
    <source>
        <strain evidence="1">Dongola</strain>
    </source>
</reference>
<dbReference type="InterPro" id="IPR008042">
    <property type="entry name" value="Retrotrans_Pao"/>
</dbReference>
<dbReference type="VEuPathDB" id="VectorBase:AARA007215"/>
<protein>
    <submittedName>
        <fullName evidence="1">Uncharacterized protein</fullName>
    </submittedName>
</protein>
<dbReference type="InterPro" id="IPR040676">
    <property type="entry name" value="DUF5641"/>
</dbReference>
<dbReference type="PANTHER" id="PTHR47331">
    <property type="entry name" value="PHD-TYPE DOMAIN-CONTAINING PROTEIN"/>
    <property type="match status" value="1"/>
</dbReference>
<evidence type="ECO:0000313" key="1">
    <source>
        <dbReference type="EnsemblMetazoa" id="AARA007215-PA"/>
    </source>
</evidence>
<name>A0A182I0X6_ANOAR</name>
<keyword evidence="2" id="KW-1185">Reference proteome</keyword>
<dbReference type="Pfam" id="PF05380">
    <property type="entry name" value="Peptidase_A17"/>
    <property type="match status" value="1"/>
</dbReference>
<dbReference type="AlphaFoldDB" id="A0A182I0X6"/>
<dbReference type="EMBL" id="APCN01007433">
    <property type="status" value="NOT_ANNOTATED_CDS"/>
    <property type="molecule type" value="Genomic_DNA"/>
</dbReference>
<organism evidence="1 2">
    <name type="scientific">Anopheles arabiensis</name>
    <name type="common">Mosquito</name>
    <dbReference type="NCBI Taxonomy" id="7173"/>
    <lineage>
        <taxon>Eukaryota</taxon>
        <taxon>Metazoa</taxon>
        <taxon>Ecdysozoa</taxon>
        <taxon>Arthropoda</taxon>
        <taxon>Hexapoda</taxon>
        <taxon>Insecta</taxon>
        <taxon>Pterygota</taxon>
        <taxon>Neoptera</taxon>
        <taxon>Endopterygota</taxon>
        <taxon>Diptera</taxon>
        <taxon>Nematocera</taxon>
        <taxon>Culicoidea</taxon>
        <taxon>Culicidae</taxon>
        <taxon>Anophelinae</taxon>
        <taxon>Anopheles</taxon>
    </lineage>
</organism>
<dbReference type="Proteomes" id="UP000075840">
    <property type="component" value="Unassembled WGS sequence"/>
</dbReference>
<accession>A0A182I0X6</accession>
<dbReference type="EMBL" id="APCN01007434">
    <property type="status" value="NOT_ANNOTATED_CDS"/>
    <property type="molecule type" value="Genomic_DNA"/>
</dbReference>